<dbReference type="EMBL" id="JAIVEX010000012">
    <property type="protein sequence ID" value="MDB0524173.1"/>
    <property type="molecule type" value="Genomic_DNA"/>
</dbReference>
<dbReference type="InterPro" id="IPR013611">
    <property type="entry name" value="Transp-assoc_OB_typ2"/>
</dbReference>
<protein>
    <submittedName>
        <fullName evidence="8">ABC transporter ATP-binding protein</fullName>
    </submittedName>
</protein>
<organism evidence="8 9">
    <name type="scientific">Ralstonia solanacearum</name>
    <name type="common">Pseudomonas solanacearum</name>
    <dbReference type="NCBI Taxonomy" id="305"/>
    <lineage>
        <taxon>Bacteria</taxon>
        <taxon>Pseudomonadati</taxon>
        <taxon>Pseudomonadota</taxon>
        <taxon>Betaproteobacteria</taxon>
        <taxon>Burkholderiales</taxon>
        <taxon>Burkholderiaceae</taxon>
        <taxon>Ralstonia</taxon>
        <taxon>Ralstonia solanacearum species complex</taxon>
    </lineage>
</organism>
<evidence type="ECO:0000256" key="3">
    <source>
        <dbReference type="ARBA" id="ARBA00022519"/>
    </source>
</evidence>
<dbReference type="RefSeq" id="WP_055336476.1">
    <property type="nucleotide sequence ID" value="NZ_CDQJ01000001.1"/>
</dbReference>
<dbReference type="GO" id="GO:0005524">
    <property type="term" value="F:ATP binding"/>
    <property type="evidence" value="ECO:0007669"/>
    <property type="project" value="UniProtKB-KW"/>
</dbReference>
<name>A0AAE3T6P0_RALSL</name>
<keyword evidence="1" id="KW-0813">Transport</keyword>
<evidence type="ECO:0000313" key="8">
    <source>
        <dbReference type="EMBL" id="MDB0524173.1"/>
    </source>
</evidence>
<dbReference type="InterPro" id="IPR008995">
    <property type="entry name" value="Mo/tungstate-bd_C_term_dom"/>
</dbReference>
<dbReference type="InterPro" id="IPR047641">
    <property type="entry name" value="ABC_transpr_MalK/UgpC-like"/>
</dbReference>
<gene>
    <name evidence="8" type="ORF">LBW55_21445</name>
</gene>
<dbReference type="PANTHER" id="PTHR43875">
    <property type="entry name" value="MALTODEXTRIN IMPORT ATP-BINDING PROTEIN MSMX"/>
    <property type="match status" value="1"/>
</dbReference>
<accession>A0AAE3T6P0</accession>
<evidence type="ECO:0000256" key="5">
    <source>
        <dbReference type="ARBA" id="ARBA00022840"/>
    </source>
</evidence>
<comment type="caution">
    <text evidence="8">The sequence shown here is derived from an EMBL/GenBank/DDBJ whole genome shotgun (WGS) entry which is preliminary data.</text>
</comment>
<dbReference type="InterPro" id="IPR003593">
    <property type="entry name" value="AAA+_ATPase"/>
</dbReference>
<dbReference type="Gene3D" id="3.40.50.300">
    <property type="entry name" value="P-loop containing nucleotide triphosphate hydrolases"/>
    <property type="match status" value="1"/>
</dbReference>
<dbReference type="InterPro" id="IPR012340">
    <property type="entry name" value="NA-bd_OB-fold"/>
</dbReference>
<dbReference type="GO" id="GO:0055052">
    <property type="term" value="C:ATP-binding cassette (ABC) transporter complex, substrate-binding subunit-containing"/>
    <property type="evidence" value="ECO:0007669"/>
    <property type="project" value="TreeGrafter"/>
</dbReference>
<keyword evidence="3" id="KW-0997">Cell inner membrane</keyword>
<dbReference type="InterPro" id="IPR027417">
    <property type="entry name" value="P-loop_NTPase"/>
</dbReference>
<evidence type="ECO:0000313" key="9">
    <source>
        <dbReference type="Proteomes" id="UP001143674"/>
    </source>
</evidence>
<keyword evidence="5 8" id="KW-0067">ATP-binding</keyword>
<dbReference type="Gene3D" id="2.40.50.100">
    <property type="match status" value="1"/>
</dbReference>
<dbReference type="CDD" id="cd03259">
    <property type="entry name" value="ABC_Carb_Solutes_like"/>
    <property type="match status" value="1"/>
</dbReference>
<evidence type="ECO:0000256" key="4">
    <source>
        <dbReference type="ARBA" id="ARBA00022741"/>
    </source>
</evidence>
<dbReference type="Pfam" id="PF00005">
    <property type="entry name" value="ABC_tran"/>
    <property type="match status" value="1"/>
</dbReference>
<dbReference type="PANTHER" id="PTHR43875:SF1">
    <property type="entry name" value="OSMOPROTECTIVE COMPOUNDS UPTAKE ATP-BINDING PROTEIN GGTA"/>
    <property type="match status" value="1"/>
</dbReference>
<evidence type="ECO:0000256" key="2">
    <source>
        <dbReference type="ARBA" id="ARBA00022475"/>
    </source>
</evidence>
<dbReference type="SUPFAM" id="SSF52540">
    <property type="entry name" value="P-loop containing nucleoside triphosphate hydrolases"/>
    <property type="match status" value="1"/>
</dbReference>
<keyword evidence="4" id="KW-0547">Nucleotide-binding</keyword>
<dbReference type="Proteomes" id="UP001143674">
    <property type="component" value="Unassembled WGS sequence"/>
</dbReference>
<dbReference type="AlphaFoldDB" id="A0AAE3T6P0"/>
<keyword evidence="6" id="KW-0472">Membrane</keyword>
<dbReference type="Pfam" id="PF08402">
    <property type="entry name" value="TOBE_2"/>
    <property type="match status" value="1"/>
</dbReference>
<keyword evidence="2" id="KW-1003">Cell membrane</keyword>
<sequence>MMLELDQVTAVVGAQTHLYPTSVRLAPGAINVLLGPTQAGKTTLMRIMAGLDRPTTGRVLVDGKDVTGVGVRDRNLAMVYQQFINYPAMTVYDNIASPLRLQGTARDELDARVRTVAAKLHIDHLLQRLPAALSGGQQQRCALARALVKRAPLVLLDEPLVNLDYKLREELRAELASLFADGGTTVVYATTEPQEALLLGGHTIVMHEGRVLQSGPTLQMYDVPVSVDAAAIFNDPPMNVFHATVVEGNHIRLPHGIDVPWTRPLPMHAGTRCRVGLRPSHIRLATRTSRCVALPGLVELAELSGSETYLHLRAHAPGESGGIGLVAQLPGVHEFGLGAALDVFVDPAELFLFDDAGKLVSAPKQGDAHGAH</sequence>
<dbReference type="GO" id="GO:0016887">
    <property type="term" value="F:ATP hydrolysis activity"/>
    <property type="evidence" value="ECO:0007669"/>
    <property type="project" value="InterPro"/>
</dbReference>
<dbReference type="PROSITE" id="PS50893">
    <property type="entry name" value="ABC_TRANSPORTER_2"/>
    <property type="match status" value="1"/>
</dbReference>
<dbReference type="InterPro" id="IPR003439">
    <property type="entry name" value="ABC_transporter-like_ATP-bd"/>
</dbReference>
<evidence type="ECO:0000256" key="1">
    <source>
        <dbReference type="ARBA" id="ARBA00022448"/>
    </source>
</evidence>
<dbReference type="SUPFAM" id="SSF50331">
    <property type="entry name" value="MOP-like"/>
    <property type="match status" value="1"/>
</dbReference>
<dbReference type="SMART" id="SM00382">
    <property type="entry name" value="AAA"/>
    <property type="match status" value="1"/>
</dbReference>
<evidence type="ECO:0000256" key="6">
    <source>
        <dbReference type="ARBA" id="ARBA00023136"/>
    </source>
</evidence>
<evidence type="ECO:0000259" key="7">
    <source>
        <dbReference type="PROSITE" id="PS50893"/>
    </source>
</evidence>
<feature type="domain" description="ABC transporter" evidence="7">
    <location>
        <begin position="3"/>
        <end position="233"/>
    </location>
</feature>
<dbReference type="GO" id="GO:0015408">
    <property type="term" value="F:ABC-type ferric iron transporter activity"/>
    <property type="evidence" value="ECO:0007669"/>
    <property type="project" value="InterPro"/>
</dbReference>
<dbReference type="Gene3D" id="2.40.50.140">
    <property type="entry name" value="Nucleic acid-binding proteins"/>
    <property type="match status" value="1"/>
</dbReference>
<proteinExistence type="predicted"/>
<dbReference type="InterPro" id="IPR015853">
    <property type="entry name" value="ABC_transpr_FbpC"/>
</dbReference>
<reference evidence="8" key="1">
    <citation type="submission" date="2021-09" db="EMBL/GenBank/DDBJ databases">
        <title>Genomic analysis of Ralstonia spp.</title>
        <authorList>
            <person name="Aburjaile F."/>
            <person name="Ariute J.C."/>
            <person name="Pais A.K.L."/>
            <person name="Albuquerque G.M.R."/>
            <person name="Silva A.M.F."/>
            <person name="Brenig B."/>
            <person name="Azevedo V."/>
            <person name="Matiuzzi M."/>
            <person name="Ramos R."/>
            <person name="Goes-Neto A."/>
            <person name="Soares S."/>
            <person name="Iseppon A.M.B."/>
            <person name="Souza E."/>
            <person name="Gama M."/>
        </authorList>
    </citation>
    <scope>NUCLEOTIDE SEQUENCE</scope>
    <source>
        <strain evidence="8">B4</strain>
    </source>
</reference>